<feature type="non-terminal residue" evidence="1">
    <location>
        <position position="76"/>
    </location>
</feature>
<keyword evidence="2" id="KW-1185">Reference proteome</keyword>
<reference evidence="1 2" key="1">
    <citation type="submission" date="2015-09" db="EMBL/GenBank/DDBJ databases">
        <title>Draft genome of the parasitic nematode Teladorsagia circumcincta isolate WARC Sus (inbred).</title>
        <authorList>
            <person name="Mitreva M."/>
        </authorList>
    </citation>
    <scope>NUCLEOTIDE SEQUENCE [LARGE SCALE GENOMIC DNA]</scope>
    <source>
        <strain evidence="1 2">S</strain>
    </source>
</reference>
<dbReference type="EMBL" id="KZ386669">
    <property type="protein sequence ID" value="PIO55358.1"/>
    <property type="molecule type" value="Genomic_DNA"/>
</dbReference>
<organism evidence="1 2">
    <name type="scientific">Teladorsagia circumcincta</name>
    <name type="common">Brown stomach worm</name>
    <name type="synonym">Ostertagia circumcincta</name>
    <dbReference type="NCBI Taxonomy" id="45464"/>
    <lineage>
        <taxon>Eukaryota</taxon>
        <taxon>Metazoa</taxon>
        <taxon>Ecdysozoa</taxon>
        <taxon>Nematoda</taxon>
        <taxon>Chromadorea</taxon>
        <taxon>Rhabditida</taxon>
        <taxon>Rhabditina</taxon>
        <taxon>Rhabditomorpha</taxon>
        <taxon>Strongyloidea</taxon>
        <taxon>Trichostrongylidae</taxon>
        <taxon>Teladorsagia</taxon>
    </lineage>
</organism>
<sequence length="76" mass="8692">RIRKLLIDDFQMFNRTVVSQLSYAGHEVVQRVKKFTGANTVDALMNISKSAEELDQLMKDTRTQAKEIAADYSNLE</sequence>
<evidence type="ECO:0000313" key="2">
    <source>
        <dbReference type="Proteomes" id="UP000230423"/>
    </source>
</evidence>
<name>A0A2G9TBU7_TELCI</name>
<feature type="non-terminal residue" evidence="1">
    <location>
        <position position="1"/>
    </location>
</feature>
<protein>
    <submittedName>
        <fullName evidence="1">Uncharacterized protein</fullName>
    </submittedName>
</protein>
<dbReference type="OrthoDB" id="5872131at2759"/>
<accession>A0A2G9TBU7</accession>
<gene>
    <name evidence="1" type="ORF">TELCIR_23256</name>
</gene>
<evidence type="ECO:0000313" key="1">
    <source>
        <dbReference type="EMBL" id="PIO55358.1"/>
    </source>
</evidence>
<proteinExistence type="predicted"/>
<dbReference type="Proteomes" id="UP000230423">
    <property type="component" value="Unassembled WGS sequence"/>
</dbReference>
<dbReference type="AlphaFoldDB" id="A0A2G9TBU7"/>